<proteinExistence type="predicted"/>
<dbReference type="PANTHER" id="PTHR43194">
    <property type="entry name" value="HYDROLASE ALPHA/BETA FOLD FAMILY"/>
    <property type="match status" value="1"/>
</dbReference>
<comment type="caution">
    <text evidence="2">The sequence shown here is derived from an EMBL/GenBank/DDBJ whole genome shotgun (WGS) entry which is preliminary data.</text>
</comment>
<dbReference type="InterPro" id="IPR000073">
    <property type="entry name" value="AB_hydrolase_1"/>
</dbReference>
<dbReference type="InterPro" id="IPR029058">
    <property type="entry name" value="AB_hydrolase_fold"/>
</dbReference>
<keyword evidence="2" id="KW-0378">Hydrolase</keyword>
<evidence type="ECO:0000313" key="2">
    <source>
        <dbReference type="EMBL" id="GEQ97348.1"/>
    </source>
</evidence>
<accession>A0A5A7MQW5</accession>
<dbReference type="Proteomes" id="UP000322084">
    <property type="component" value="Unassembled WGS sequence"/>
</dbReference>
<dbReference type="EMBL" id="BKCL01000002">
    <property type="protein sequence ID" value="GEQ97348.1"/>
    <property type="molecule type" value="Genomic_DNA"/>
</dbReference>
<name>A0A5A7MQW5_9PROT</name>
<evidence type="ECO:0000259" key="1">
    <source>
        <dbReference type="Pfam" id="PF12697"/>
    </source>
</evidence>
<evidence type="ECO:0000313" key="3">
    <source>
        <dbReference type="Proteomes" id="UP000322084"/>
    </source>
</evidence>
<dbReference type="Pfam" id="PF12697">
    <property type="entry name" value="Abhydrolase_6"/>
    <property type="match status" value="1"/>
</dbReference>
<dbReference type="PRINTS" id="PR00111">
    <property type="entry name" value="ABHYDROLASE"/>
</dbReference>
<dbReference type="GO" id="GO:0016787">
    <property type="term" value="F:hydrolase activity"/>
    <property type="evidence" value="ECO:0007669"/>
    <property type="project" value="UniProtKB-KW"/>
</dbReference>
<dbReference type="Gene3D" id="3.40.50.1820">
    <property type="entry name" value="alpha/beta hydrolase"/>
    <property type="match status" value="1"/>
</dbReference>
<dbReference type="SUPFAM" id="SSF53474">
    <property type="entry name" value="alpha/beta-Hydrolases"/>
    <property type="match status" value="1"/>
</dbReference>
<reference evidence="2 3" key="1">
    <citation type="submission" date="2019-09" db="EMBL/GenBank/DDBJ databases">
        <title>NBRP : Genome information of microbial organism related human and environment.</title>
        <authorList>
            <person name="Hattori M."/>
            <person name="Oshima K."/>
            <person name="Inaba H."/>
            <person name="Suda W."/>
            <person name="Sakamoto M."/>
            <person name="Iino T."/>
            <person name="Kitahara M."/>
            <person name="Oshida Y."/>
            <person name="Iida T."/>
            <person name="Kudo T."/>
            <person name="Itoh T."/>
            <person name="Ohkuma M."/>
        </authorList>
    </citation>
    <scope>NUCLEOTIDE SEQUENCE [LARGE SCALE GENOMIC DNA]</scope>
    <source>
        <strain evidence="2 3">Hi-2</strain>
    </source>
</reference>
<feature type="domain" description="AB hydrolase-1" evidence="1">
    <location>
        <begin position="1"/>
        <end position="234"/>
    </location>
</feature>
<gene>
    <name evidence="2" type="ORF">JCM17844_09850</name>
</gene>
<organism evidence="2 3">
    <name type="scientific">Iodidimonas gelatinilytica</name>
    <dbReference type="NCBI Taxonomy" id="1236966"/>
    <lineage>
        <taxon>Bacteria</taxon>
        <taxon>Pseudomonadati</taxon>
        <taxon>Pseudomonadota</taxon>
        <taxon>Alphaproteobacteria</taxon>
        <taxon>Iodidimonadales</taxon>
        <taxon>Iodidimonadaceae</taxon>
        <taxon>Iodidimonas</taxon>
    </lineage>
</organism>
<protein>
    <submittedName>
        <fullName evidence="2">Alpha/beta hydrolase</fullName>
    </submittedName>
</protein>
<dbReference type="PANTHER" id="PTHR43194:SF2">
    <property type="entry name" value="PEROXISOMAL MEMBRANE PROTEIN LPX1"/>
    <property type="match status" value="1"/>
</dbReference>
<dbReference type="AlphaFoldDB" id="A0A5A7MQW5"/>
<dbReference type="InterPro" id="IPR050228">
    <property type="entry name" value="Carboxylesterase_BioH"/>
</dbReference>
<sequence>MVHGMWSRGNCWDRLRAYFEERGHRVLTPTLPWHDISAASPPPAKLGCASLIDYTDALEKEIIAFDRDAILIGHSMGGLLVQKLAARGLGSKLICLSPAPSSGMFPFYWEPTRSFLKTTLRPGFWKKPHKASWEQARWSVFNAGVPLEEARAVYADYVWESGRALFELALWYLDGDQAACVNRDRIRIPVLVAVGAQDRITPKEWARSAVRRFEGRARYVEFPDYGHWLIGEPAWPHVAKRIERFLETGL</sequence>